<protein>
    <recommendedName>
        <fullName evidence="3">SMI1/KNR4 family protein</fullName>
    </recommendedName>
</protein>
<gene>
    <name evidence="1" type="ORF">ATE34_04290</name>
</gene>
<dbReference type="Proteomes" id="UP000192428">
    <property type="component" value="Unassembled WGS sequence"/>
</dbReference>
<dbReference type="AlphaFoldDB" id="A0A1X0WRF4"/>
<dbReference type="SUPFAM" id="SSF160631">
    <property type="entry name" value="SMI1/KNR4-like"/>
    <property type="match status" value="1"/>
</dbReference>
<dbReference type="InterPro" id="IPR037883">
    <property type="entry name" value="Knr4/Smi1-like_sf"/>
</dbReference>
<evidence type="ECO:0000313" key="2">
    <source>
        <dbReference type="Proteomes" id="UP000192428"/>
    </source>
</evidence>
<evidence type="ECO:0000313" key="1">
    <source>
        <dbReference type="EMBL" id="ORJ29341.1"/>
    </source>
</evidence>
<dbReference type="EMBL" id="LNVF01000001">
    <property type="protein sequence ID" value="ORJ29341.1"/>
    <property type="molecule type" value="Genomic_DNA"/>
</dbReference>
<accession>A0A1X0WRF4</accession>
<dbReference type="RefSeq" id="WP_084910989.1">
    <property type="nucleotide sequence ID" value="NZ_LNVF01000001.1"/>
</dbReference>
<comment type="caution">
    <text evidence="1">The sequence shown here is derived from an EMBL/GenBank/DDBJ whole genome shotgun (WGS) entry which is preliminary data.</text>
</comment>
<name>A0A1X0WRF4_STROR</name>
<proteinExistence type="predicted"/>
<evidence type="ECO:0008006" key="3">
    <source>
        <dbReference type="Google" id="ProtNLM"/>
    </source>
</evidence>
<organism evidence="1 2">
    <name type="scientific">Streptococcus oralis subsp. tigurinus</name>
    <dbReference type="NCBI Taxonomy" id="1077464"/>
    <lineage>
        <taxon>Bacteria</taxon>
        <taxon>Bacillati</taxon>
        <taxon>Bacillota</taxon>
        <taxon>Bacilli</taxon>
        <taxon>Lactobacillales</taxon>
        <taxon>Streptococcaceae</taxon>
        <taxon>Streptococcus</taxon>
    </lineage>
</organism>
<dbReference type="Gene3D" id="3.40.1580.10">
    <property type="entry name" value="SMI1/KNR4-like"/>
    <property type="match status" value="1"/>
</dbReference>
<reference evidence="1 2" key="1">
    <citation type="journal article" date="2016" name="PLoS ONE">
        <title>Comparative Genomics Analysis of Streptococcus tigurinus Strains Identifies Genetic Elements Specifically and Uniquely Present in Highly Virulent Strains.</title>
        <authorList>
            <person name="Diene S.M."/>
            <person name="Francois P."/>
            <person name="Zbinden A."/>
            <person name="Entenza J.M."/>
            <person name="Resch G."/>
        </authorList>
    </citation>
    <scope>NUCLEOTIDE SEQUENCE [LARGE SCALE GENOMIC DNA]</scope>
    <source>
        <strain evidence="1 2">AZ_8</strain>
    </source>
</reference>
<sequence>MEQDIFGFEFPSFYHQFLLEWDEVDPYEIGDSGICLYAKEDLQERNETYQIEVDEPDFFLIGQEGDLAYFIKKNADDSIYENDLGALGSLEMQTVATTVYDFIDKVLEERL</sequence>